<dbReference type="PROSITE" id="PS50005">
    <property type="entry name" value="TPR"/>
    <property type="match status" value="4"/>
</dbReference>
<feature type="repeat" description="TPR" evidence="4">
    <location>
        <begin position="180"/>
        <end position="213"/>
    </location>
</feature>
<dbReference type="SUPFAM" id="SSF48452">
    <property type="entry name" value="TPR-like"/>
    <property type="match status" value="2"/>
</dbReference>
<feature type="repeat" description="TPR" evidence="4">
    <location>
        <begin position="248"/>
        <end position="281"/>
    </location>
</feature>
<feature type="repeat" description="TPR" evidence="4">
    <location>
        <begin position="146"/>
        <end position="179"/>
    </location>
</feature>
<dbReference type="PANTHER" id="PTHR44186">
    <property type="match status" value="1"/>
</dbReference>
<dbReference type="SMART" id="SM00028">
    <property type="entry name" value="TPR"/>
    <property type="match status" value="8"/>
</dbReference>
<dbReference type="Pfam" id="PF13181">
    <property type="entry name" value="TPR_8"/>
    <property type="match status" value="4"/>
</dbReference>
<dbReference type="InterPro" id="IPR019734">
    <property type="entry name" value="TPR_rpt"/>
</dbReference>
<dbReference type="InterPro" id="IPR011990">
    <property type="entry name" value="TPR-like_helical_dom_sf"/>
</dbReference>
<feature type="compositionally biased region" description="Acidic residues" evidence="5">
    <location>
        <begin position="435"/>
        <end position="444"/>
    </location>
</feature>
<evidence type="ECO:0000256" key="1">
    <source>
        <dbReference type="ARBA" id="ARBA00022737"/>
    </source>
</evidence>
<keyword evidence="1" id="KW-0677">Repeat</keyword>
<comment type="similarity">
    <text evidence="3">Belongs to the BBS4 family.</text>
</comment>
<evidence type="ECO:0000256" key="2">
    <source>
        <dbReference type="ARBA" id="ARBA00022803"/>
    </source>
</evidence>
<dbReference type="PANTHER" id="PTHR44186:SF1">
    <property type="entry name" value="BARDET-BIEDL SYNDROME 4 PROTEIN"/>
    <property type="match status" value="1"/>
</dbReference>
<protein>
    <submittedName>
        <fullName evidence="6">Putative o-linked n-acetylglucosamine transferase ogt</fullName>
    </submittedName>
</protein>
<dbReference type="GO" id="GO:0036064">
    <property type="term" value="C:ciliary basal body"/>
    <property type="evidence" value="ECO:0007669"/>
    <property type="project" value="TreeGrafter"/>
</dbReference>
<keyword evidence="6" id="KW-0808">Transferase</keyword>
<evidence type="ECO:0000256" key="5">
    <source>
        <dbReference type="SAM" id="MobiDB-lite"/>
    </source>
</evidence>
<dbReference type="GO" id="GO:0061512">
    <property type="term" value="P:protein localization to cilium"/>
    <property type="evidence" value="ECO:0007669"/>
    <property type="project" value="TreeGrafter"/>
</dbReference>
<proteinExistence type="evidence at transcript level"/>
<feature type="repeat" description="TPR" evidence="4">
    <location>
        <begin position="316"/>
        <end position="349"/>
    </location>
</feature>
<organism evidence="6">
    <name type="scientific">Triatoma infestans</name>
    <name type="common">Assassin bug</name>
    <dbReference type="NCBI Taxonomy" id="30076"/>
    <lineage>
        <taxon>Eukaryota</taxon>
        <taxon>Metazoa</taxon>
        <taxon>Ecdysozoa</taxon>
        <taxon>Arthropoda</taxon>
        <taxon>Hexapoda</taxon>
        <taxon>Insecta</taxon>
        <taxon>Pterygota</taxon>
        <taxon>Neoptera</taxon>
        <taxon>Paraneoptera</taxon>
        <taxon>Hemiptera</taxon>
        <taxon>Heteroptera</taxon>
        <taxon>Panheteroptera</taxon>
        <taxon>Cimicomorpha</taxon>
        <taxon>Reduviidae</taxon>
        <taxon>Triatominae</taxon>
        <taxon>Triatoma</taxon>
    </lineage>
</organism>
<feature type="region of interest" description="Disordered" evidence="5">
    <location>
        <begin position="412"/>
        <end position="444"/>
    </location>
</feature>
<dbReference type="Pfam" id="PF13432">
    <property type="entry name" value="TPR_16"/>
    <property type="match status" value="1"/>
</dbReference>
<name>A0A023EZJ4_TRIIF</name>
<dbReference type="GO" id="GO:0060271">
    <property type="term" value="P:cilium assembly"/>
    <property type="evidence" value="ECO:0007669"/>
    <property type="project" value="TreeGrafter"/>
</dbReference>
<dbReference type="Gene3D" id="1.25.40.10">
    <property type="entry name" value="Tetratricopeptide repeat domain"/>
    <property type="match status" value="3"/>
</dbReference>
<evidence type="ECO:0000256" key="4">
    <source>
        <dbReference type="PROSITE-ProRule" id="PRU00339"/>
    </source>
</evidence>
<keyword evidence="2 4" id="KW-0802">TPR repeat</keyword>
<dbReference type="AlphaFoldDB" id="A0A023EZJ4"/>
<accession>A0A023EZJ4</accession>
<evidence type="ECO:0000256" key="3">
    <source>
        <dbReference type="ARBA" id="ARBA00023778"/>
    </source>
</evidence>
<evidence type="ECO:0000313" key="6">
    <source>
        <dbReference type="EMBL" id="JAC14660.1"/>
    </source>
</evidence>
<dbReference type="GO" id="GO:0016740">
    <property type="term" value="F:transferase activity"/>
    <property type="evidence" value="ECO:0007669"/>
    <property type="project" value="UniProtKB-KW"/>
</dbReference>
<sequence>HYSPEFQPIESSNWLIHIRYVRKEFDICKLIIEEDLVRTKGCNEYANYILGLILRREGKVRESLECFQKCCFLNPPNILNMLQVGRSWFLLGQKYQAIEAFIKAEKQAKAPDWNIHHNLGLCYASLRRIGKARDCLTKAVHLGRAEQSYAALAQLYLSENDINSALDVYNTALELFPSSSELAVAVGKVYMKVGDTARALDKFGLALAINPRDWRTLLTVASMLQEHKEFDVALSKYKIAGQMLPESVALWNNMGLCFFGKGKYVAAMSCLKRANYLDPMDWKTLYNLGLVHIHAKQYTSAFHYLSASIKIDHRHALSFMLLAIALQKLSDNENATKCFEQAIKLDADDITVRINFTSHLYTMNKKDDALEQLNIVQRLIQHSEIDDRTKEAVKQLTLALTNSIIPQSKELQISSMSRQQSESDEQELVKNHVDDDIDNLPDYD</sequence>
<feature type="non-terminal residue" evidence="6">
    <location>
        <position position="1"/>
    </location>
</feature>
<reference evidence="6" key="1">
    <citation type="journal article" date="2014" name="PLoS Negl. Trop. Dis.">
        <title>An updated insight into the Sialotranscriptome of Triatoma infestans: developmental stage and geographic variations.</title>
        <authorList>
            <person name="Schwarz A."/>
            <person name="Medrano-Mercado N."/>
            <person name="Schaub G.A."/>
            <person name="Struchiner C.J."/>
            <person name="Bargues M.D."/>
            <person name="Levy M.Z."/>
            <person name="Ribeiro J.M."/>
        </authorList>
    </citation>
    <scope>NUCLEOTIDE SEQUENCE</scope>
    <source>
        <strain evidence="6">Chile</strain>
        <tissue evidence="6">Salivary glands</tissue>
    </source>
</reference>
<dbReference type="EMBL" id="GBBI01004052">
    <property type="protein sequence ID" value="JAC14660.1"/>
    <property type="molecule type" value="mRNA"/>
</dbReference>